<organism evidence="1 2">
    <name type="scientific">Schistosoma margrebowiei</name>
    <dbReference type="NCBI Taxonomy" id="48269"/>
    <lineage>
        <taxon>Eukaryota</taxon>
        <taxon>Metazoa</taxon>
        <taxon>Spiralia</taxon>
        <taxon>Lophotrochozoa</taxon>
        <taxon>Platyhelminthes</taxon>
        <taxon>Trematoda</taxon>
        <taxon>Digenea</taxon>
        <taxon>Strigeidida</taxon>
        <taxon>Schistosomatoidea</taxon>
        <taxon>Schistosomatidae</taxon>
        <taxon>Schistosoma</taxon>
    </lineage>
</organism>
<gene>
    <name evidence="1" type="ORF">SMRZ_LOCUS21598</name>
</gene>
<evidence type="ECO:0000313" key="2">
    <source>
        <dbReference type="Proteomes" id="UP000277204"/>
    </source>
</evidence>
<name>A0A183MZX3_9TREM</name>
<evidence type="ECO:0000313" key="1">
    <source>
        <dbReference type="EMBL" id="VDP40093.1"/>
    </source>
</evidence>
<accession>A0A183MZX3</accession>
<proteinExistence type="predicted"/>
<protein>
    <submittedName>
        <fullName evidence="1">Uncharacterized protein</fullName>
    </submittedName>
</protein>
<dbReference type="AlphaFoldDB" id="A0A183MZX3"/>
<dbReference type="Proteomes" id="UP000277204">
    <property type="component" value="Unassembled WGS sequence"/>
</dbReference>
<keyword evidence="2" id="KW-1185">Reference proteome</keyword>
<sequence>MKTSTSEGKHGLQWTSWIQLDDLDFADDLALLFQTQQQMQEKTNIVAVEPVTVTPCEITNVEFNVQNTSKATSTLKPSYTDGPDGIPSNLLKRGDSSVPLKTYRFSKPYELYTPAKYRNKLKRLQNRFLSQTTSQQSHK</sequence>
<dbReference type="EMBL" id="UZAI01018772">
    <property type="protein sequence ID" value="VDP40093.1"/>
    <property type="molecule type" value="Genomic_DNA"/>
</dbReference>
<reference evidence="1 2" key="1">
    <citation type="submission" date="2018-11" db="EMBL/GenBank/DDBJ databases">
        <authorList>
            <consortium name="Pathogen Informatics"/>
        </authorList>
    </citation>
    <scope>NUCLEOTIDE SEQUENCE [LARGE SCALE GENOMIC DNA]</scope>
    <source>
        <strain evidence="1 2">Zambia</strain>
    </source>
</reference>